<keyword evidence="2" id="KW-1133">Transmembrane helix</keyword>
<organism evidence="5 6">
    <name type="scientific">Qipengyuania aquimaris</name>
    <dbReference type="NCBI Taxonomy" id="255984"/>
    <lineage>
        <taxon>Bacteria</taxon>
        <taxon>Pseudomonadati</taxon>
        <taxon>Pseudomonadota</taxon>
        <taxon>Alphaproteobacteria</taxon>
        <taxon>Sphingomonadales</taxon>
        <taxon>Erythrobacteraceae</taxon>
        <taxon>Qipengyuania</taxon>
    </lineage>
</organism>
<feature type="transmembrane region" description="Helical" evidence="2">
    <location>
        <begin position="327"/>
        <end position="349"/>
    </location>
</feature>
<feature type="transmembrane region" description="Helical" evidence="2">
    <location>
        <begin position="271"/>
        <end position="288"/>
    </location>
</feature>
<feature type="transmembrane region" description="Helical" evidence="2">
    <location>
        <begin position="175"/>
        <end position="195"/>
    </location>
</feature>
<evidence type="ECO:0000256" key="2">
    <source>
        <dbReference type="SAM" id="Phobius"/>
    </source>
</evidence>
<gene>
    <name evidence="5" type="ORF">KUV31_04180</name>
</gene>
<dbReference type="SMART" id="SM00267">
    <property type="entry name" value="GGDEF"/>
    <property type="match status" value="1"/>
</dbReference>
<evidence type="ECO:0000259" key="4">
    <source>
        <dbReference type="PROSITE" id="PS50887"/>
    </source>
</evidence>
<dbReference type="EC" id="2.7.7.65" evidence="1"/>
<accession>A0A9Q3S021</accession>
<feature type="transmembrane region" description="Helical" evidence="2">
    <location>
        <begin position="300"/>
        <end position="320"/>
    </location>
</feature>
<keyword evidence="3" id="KW-0732">Signal</keyword>
<dbReference type="EMBL" id="JAHVKP010000001">
    <property type="protein sequence ID" value="MBY6217532.1"/>
    <property type="molecule type" value="Genomic_DNA"/>
</dbReference>
<dbReference type="Proteomes" id="UP000824927">
    <property type="component" value="Unassembled WGS sequence"/>
</dbReference>
<evidence type="ECO:0000256" key="3">
    <source>
        <dbReference type="SAM" id="SignalP"/>
    </source>
</evidence>
<evidence type="ECO:0000256" key="1">
    <source>
        <dbReference type="ARBA" id="ARBA00012528"/>
    </source>
</evidence>
<dbReference type="InterPro" id="IPR000160">
    <property type="entry name" value="GGDEF_dom"/>
</dbReference>
<name>A0A9Q3S021_9SPHN</name>
<evidence type="ECO:0000313" key="5">
    <source>
        <dbReference type="EMBL" id="MBY6217532.1"/>
    </source>
</evidence>
<dbReference type="PROSITE" id="PS50887">
    <property type="entry name" value="GGDEF"/>
    <property type="match status" value="1"/>
</dbReference>
<dbReference type="Pfam" id="PF00990">
    <property type="entry name" value="GGDEF"/>
    <property type="match status" value="1"/>
</dbReference>
<feature type="transmembrane region" description="Helical" evidence="2">
    <location>
        <begin position="207"/>
        <end position="231"/>
    </location>
</feature>
<sequence>MGLKQIARLMVVLAVAMCSIAAPASARDYLLEDRICVGGGASVDEAFSIPAKALDCSAMRFANRSHFVRTHADVYSLPETASHEHVWQTDPASFDSMLVRFTYANGEQRLVDVDRQMAVRNWSPDTSFNVPVPDTGAKLIAIDTVIERPRTFNVAKAARLVSTEIARQEYYSRSLVFALVCGLLLVPFIFDFLFLRMLRSRFIAWHAGMTLGALGFVFFNSGLVFLLFPAMPLELRYQANTITLTFAVACAVMFVLEIAEEGVISEQIRNVLLALTAFMVGTKFAALFDFEPWRVLVHNLHMMSLVPLGIAILVAIGVAFKRRSRAAVFLLVAFVPMAIGGIAALLLALSMVAAERAVTDFLLWSLVLLVLATSAAVGDRFMVLRVERDRANIHAIKMQRMALSDALTGVSNRRAFDSLGTIPEGQALIIADIDHFKAINDERGHLMGDAVLADTATRMRRVLVDYRGADIFRLGGEEFAVVVPCSDRISLREIAESLRRAVDGGKRRRADDLAAVTISIGGALGHGRNLHDVYADADGALYRAKQAGRNRVVIAGER</sequence>
<dbReference type="PANTHER" id="PTHR45138:SF2">
    <property type="entry name" value="DIGUANYLATE CYCLASE VDCA"/>
    <property type="match status" value="1"/>
</dbReference>
<dbReference type="SUPFAM" id="SSF55073">
    <property type="entry name" value="Nucleotide cyclase"/>
    <property type="match status" value="1"/>
</dbReference>
<evidence type="ECO:0000313" key="6">
    <source>
        <dbReference type="Proteomes" id="UP000824927"/>
    </source>
</evidence>
<reference evidence="5" key="1">
    <citation type="submission" date="2021-06" db="EMBL/GenBank/DDBJ databases">
        <title>50 bacteria genomes isolated from Dapeng, Shenzhen, China.</title>
        <authorList>
            <person name="Zheng W."/>
            <person name="Yu S."/>
            <person name="Huang Y."/>
        </authorList>
    </citation>
    <scope>NUCLEOTIDE SEQUENCE</scope>
    <source>
        <strain evidence="5">DP4N28-2</strain>
    </source>
</reference>
<feature type="transmembrane region" description="Helical" evidence="2">
    <location>
        <begin position="361"/>
        <end position="378"/>
    </location>
</feature>
<dbReference type="InterPro" id="IPR050469">
    <property type="entry name" value="Diguanylate_Cyclase"/>
</dbReference>
<dbReference type="InterPro" id="IPR043128">
    <property type="entry name" value="Rev_trsase/Diguanyl_cyclase"/>
</dbReference>
<feature type="chain" id="PRO_5040386818" description="diguanylate cyclase" evidence="3">
    <location>
        <begin position="27"/>
        <end position="558"/>
    </location>
</feature>
<protein>
    <recommendedName>
        <fullName evidence="1">diguanylate cyclase</fullName>
        <ecNumber evidence="1">2.7.7.65</ecNumber>
    </recommendedName>
</protein>
<dbReference type="InterPro" id="IPR011623">
    <property type="entry name" value="7TMR_DISM_rcpt_extracell_dom1"/>
</dbReference>
<dbReference type="PANTHER" id="PTHR45138">
    <property type="entry name" value="REGULATORY COMPONENTS OF SENSORY TRANSDUCTION SYSTEM"/>
    <property type="match status" value="1"/>
</dbReference>
<dbReference type="GO" id="GO:0052621">
    <property type="term" value="F:diguanylate cyclase activity"/>
    <property type="evidence" value="ECO:0007669"/>
    <property type="project" value="UniProtKB-EC"/>
</dbReference>
<dbReference type="InterPro" id="IPR029787">
    <property type="entry name" value="Nucleotide_cyclase"/>
</dbReference>
<dbReference type="RefSeq" id="WP_222404616.1">
    <property type="nucleotide sequence ID" value="NZ_JAHVKP010000001.1"/>
</dbReference>
<dbReference type="CDD" id="cd01949">
    <property type="entry name" value="GGDEF"/>
    <property type="match status" value="1"/>
</dbReference>
<keyword evidence="2" id="KW-0472">Membrane</keyword>
<dbReference type="GO" id="GO:0043709">
    <property type="term" value="P:cell adhesion involved in single-species biofilm formation"/>
    <property type="evidence" value="ECO:0007669"/>
    <property type="project" value="TreeGrafter"/>
</dbReference>
<dbReference type="NCBIfam" id="TIGR00254">
    <property type="entry name" value="GGDEF"/>
    <property type="match status" value="1"/>
</dbReference>
<dbReference type="Gene3D" id="3.30.70.270">
    <property type="match status" value="1"/>
</dbReference>
<keyword evidence="2" id="KW-0812">Transmembrane</keyword>
<feature type="transmembrane region" description="Helical" evidence="2">
    <location>
        <begin position="237"/>
        <end position="259"/>
    </location>
</feature>
<feature type="domain" description="GGDEF" evidence="4">
    <location>
        <begin position="424"/>
        <end position="557"/>
    </location>
</feature>
<comment type="caution">
    <text evidence="5">The sequence shown here is derived from an EMBL/GenBank/DDBJ whole genome shotgun (WGS) entry which is preliminary data.</text>
</comment>
<dbReference type="AlphaFoldDB" id="A0A9Q3S021"/>
<dbReference type="Pfam" id="PF07695">
    <property type="entry name" value="7TMR-DISM_7TM"/>
    <property type="match status" value="1"/>
</dbReference>
<feature type="signal peptide" evidence="3">
    <location>
        <begin position="1"/>
        <end position="26"/>
    </location>
</feature>
<dbReference type="GO" id="GO:0005886">
    <property type="term" value="C:plasma membrane"/>
    <property type="evidence" value="ECO:0007669"/>
    <property type="project" value="TreeGrafter"/>
</dbReference>
<dbReference type="GO" id="GO:1902201">
    <property type="term" value="P:negative regulation of bacterial-type flagellum-dependent cell motility"/>
    <property type="evidence" value="ECO:0007669"/>
    <property type="project" value="TreeGrafter"/>
</dbReference>
<proteinExistence type="predicted"/>